<comment type="caution">
    <text evidence="2">The sequence shown here is derived from an EMBL/GenBank/DDBJ whole genome shotgun (WGS) entry which is preliminary data.</text>
</comment>
<dbReference type="InterPro" id="IPR052560">
    <property type="entry name" value="RdDP_mobile_element"/>
</dbReference>
<dbReference type="PANTHER" id="PTHR36688">
    <property type="entry name" value="ENDO/EXONUCLEASE/PHOSPHATASE DOMAIN-CONTAINING PROTEIN"/>
    <property type="match status" value="1"/>
</dbReference>
<protein>
    <recommendedName>
        <fullName evidence="1">Reverse transcriptase domain-containing protein</fullName>
    </recommendedName>
</protein>
<dbReference type="InterPro" id="IPR000477">
    <property type="entry name" value="RT_dom"/>
</dbReference>
<keyword evidence="3" id="KW-1185">Reference proteome</keyword>
<dbReference type="EMBL" id="CAJNOC010009045">
    <property type="protein sequence ID" value="CAF1124132.1"/>
    <property type="molecule type" value="Genomic_DNA"/>
</dbReference>
<dbReference type="SUPFAM" id="SSF56672">
    <property type="entry name" value="DNA/RNA polymerases"/>
    <property type="match status" value="1"/>
</dbReference>
<evidence type="ECO:0000259" key="1">
    <source>
        <dbReference type="PROSITE" id="PS50878"/>
    </source>
</evidence>
<dbReference type="InterPro" id="IPR043502">
    <property type="entry name" value="DNA/RNA_pol_sf"/>
</dbReference>
<organism evidence="2 3">
    <name type="scientific">Brachionus calyciflorus</name>
    <dbReference type="NCBI Taxonomy" id="104777"/>
    <lineage>
        <taxon>Eukaryota</taxon>
        <taxon>Metazoa</taxon>
        <taxon>Spiralia</taxon>
        <taxon>Gnathifera</taxon>
        <taxon>Rotifera</taxon>
        <taxon>Eurotatoria</taxon>
        <taxon>Monogononta</taxon>
        <taxon>Pseudotrocha</taxon>
        <taxon>Ploima</taxon>
        <taxon>Brachionidae</taxon>
        <taxon>Brachionus</taxon>
    </lineage>
</organism>
<dbReference type="OrthoDB" id="6758379at2759"/>
<dbReference type="PANTHER" id="PTHR36688:SF2">
    <property type="entry name" value="ENDONUCLEASE_EXONUCLEASE_PHOSPHATASE DOMAIN-CONTAINING PROTEIN"/>
    <property type="match status" value="1"/>
</dbReference>
<dbReference type="AlphaFoldDB" id="A0A814QTX1"/>
<dbReference type="Proteomes" id="UP000663879">
    <property type="component" value="Unassembled WGS sequence"/>
</dbReference>
<proteinExistence type="predicted"/>
<evidence type="ECO:0000313" key="3">
    <source>
        <dbReference type="Proteomes" id="UP000663879"/>
    </source>
</evidence>
<gene>
    <name evidence="2" type="ORF">OXX778_LOCUS22176</name>
</gene>
<name>A0A814QTX1_9BILA</name>
<feature type="domain" description="Reverse transcriptase" evidence="1">
    <location>
        <begin position="256"/>
        <end position="532"/>
    </location>
</feature>
<dbReference type="CDD" id="cd01650">
    <property type="entry name" value="RT_nLTR_like"/>
    <property type="match status" value="1"/>
</dbReference>
<accession>A0A814QTX1</accession>
<sequence length="694" mass="81531">MSGSVCLTKTFKSTNWAKFDKILAIQEFKKVEIENKTQLNIETETLIADISKALEESRFEFKIKSEKFDYVKIPEYLLELIKKKRKIKRLYQKTNEPMHKKLHNLLEKTIRTELTKYKDHHLNEKFKDLKSFNQTKSKDWKLIKDLENRNLSKPTHCLKINDIEITNETEIANHFAEHLESIFTEKNQTNKPDPIKNRAQCEDYDFEQNYISKSEFIEALSNLKNNAAPGEDRINNKTLKRLPINCLNRIFNIFNASFRLGHLPFSWKSSVIVMVPKKDKPQNELSSYRPISLINCLSKWLEKIINQKLKNWIEKENILPETQAGFRKNRRTQDQILRLNQAVFYNLKKKHLTGAVFFDLEKAFDKTPHGGILESIYSLNISPFLKNWIKSFIQNRDFKVRVDGMFSSPKEINCGVPQGSCLSPTLFIIYFSEISKFILEPIEHAIYADDLVIWTSAACKREIQEKLQIAINAIIAFCNIKGLIINKNKTTQITFCTAGFRKNYKKKYGLDLKINSLKIPIDPFPVFLGIKLDPKLSYDSHLNFVKQKIAIKINTICKIKRLKLKNNTKIRLTIYKSMIRSIFDYCNVIYHVASQKFKTNIQKLQNKILRNIKSFPFKSSTTHIHQSLNVQIIEERMNHLFYKYITQKNREDIIIKDLLTYALSEENEDTQSQLNSPFDSFLKLYRVNNKKLKH</sequence>
<dbReference type="PROSITE" id="PS50878">
    <property type="entry name" value="RT_POL"/>
    <property type="match status" value="1"/>
</dbReference>
<dbReference type="Pfam" id="PF00078">
    <property type="entry name" value="RVT_1"/>
    <property type="match status" value="1"/>
</dbReference>
<reference evidence="2" key="1">
    <citation type="submission" date="2021-02" db="EMBL/GenBank/DDBJ databases">
        <authorList>
            <person name="Nowell W R."/>
        </authorList>
    </citation>
    <scope>NUCLEOTIDE SEQUENCE</scope>
    <source>
        <strain evidence="2">Ploen Becks lab</strain>
    </source>
</reference>
<evidence type="ECO:0000313" key="2">
    <source>
        <dbReference type="EMBL" id="CAF1124132.1"/>
    </source>
</evidence>